<comment type="caution">
    <text evidence="12">The sequence shown here is derived from an EMBL/GenBank/DDBJ whole genome shotgun (WGS) entry which is preliminary data.</text>
</comment>
<sequence length="748" mass="81042">MHCASCALTVERALKKATGVKNAEVNFATEKASVEYENPATPETLKEAVAKTGYQLITDADEKHKGHEARGPTTEEHDHHRMLKEAEIKSLRKKFILGAVLSVFVVLLSLPDYFQSIGKLMPDLFRLFILFLITIPIEFLVGWQFWRGAWYGLKNFTANMDTLVAMGTGAAFFFSAFVVFSTIGDLRFATGNLKVYFDVSAIVTTLVILGKYLEAKAKGAASEAIKKLLKLQAKKARILHEGKHEMEIPIEEVQKGDIVIVKPGEKIPVDGIIIEGESAIDESMVTGEPMPVDKKAGNEVIGATINKTGAFKFRANKVGKETFLAQIIKLVEEAQSSKAPIQQFTDRITGWFVPIVLLVAILSFVSGIIWGPSPSLSFALINAVAVLVIACPCALGLATPTAIMVGTGKGAQRGIIIRDAEALELAGKIDTIVLDKTGTLTKGEPAITDIISLTKTFSEKEILKISASMEKLSEHPIAKAVVKKAENADLYEVKNFLAHPGKGIEGELKINELYQKLFLGNRAMLKEIGAEISSETEKQVLSLETEGKTLLFLAQESKTLGIIAVADEIKETAVEAVKLLKKLGLDVWMITGDNERTAEAVGKKLGITNIMARVLPAQKTEKIKELQRQGKKTAMVGDGINDAPALAQADVGIAIGTGTDIAIESGDITLISGDPLTIYEAIKLSRRTLTNIKQNLFWAYVYNIVLIPVAAGALYPFFGILLNPILAGAAMAFSSVSVVLNSLRLKKL</sequence>
<dbReference type="SUPFAM" id="SSF55008">
    <property type="entry name" value="HMA, heavy metal-associated domain"/>
    <property type="match status" value="1"/>
</dbReference>
<keyword evidence="5 10" id="KW-0547">Nucleotide-binding</keyword>
<keyword evidence="6 10" id="KW-0067">ATP-binding</keyword>
<dbReference type="CDD" id="cd02094">
    <property type="entry name" value="P-type_ATPase_Cu-like"/>
    <property type="match status" value="1"/>
</dbReference>
<evidence type="ECO:0000256" key="2">
    <source>
        <dbReference type="ARBA" id="ARBA00006024"/>
    </source>
</evidence>
<comment type="similarity">
    <text evidence="2 10">Belongs to the cation transport ATPase (P-type) (TC 3.A.3) family. Type IB subfamily.</text>
</comment>
<evidence type="ECO:0000256" key="8">
    <source>
        <dbReference type="ARBA" id="ARBA00022989"/>
    </source>
</evidence>
<feature type="transmembrane region" description="Helical" evidence="10">
    <location>
        <begin position="125"/>
        <end position="143"/>
    </location>
</feature>
<dbReference type="SFLD" id="SFLDS00003">
    <property type="entry name" value="Haloacid_Dehalogenase"/>
    <property type="match status" value="1"/>
</dbReference>
<feature type="transmembrane region" description="Helical" evidence="10">
    <location>
        <begin position="696"/>
        <end position="718"/>
    </location>
</feature>
<dbReference type="PRINTS" id="PR00119">
    <property type="entry name" value="CATATPASE"/>
</dbReference>
<organism evidence="12 13">
    <name type="scientific">Candidatus Niyogibacteria bacterium RIFCSPLOWO2_12_FULL_41_13</name>
    <dbReference type="NCBI Taxonomy" id="1801726"/>
    <lineage>
        <taxon>Bacteria</taxon>
        <taxon>Candidatus Niyogiibacteriota</taxon>
    </lineage>
</organism>
<feature type="transmembrane region" description="Helical" evidence="10">
    <location>
        <begin position="376"/>
        <end position="399"/>
    </location>
</feature>
<evidence type="ECO:0000313" key="12">
    <source>
        <dbReference type="EMBL" id="OGZ32522.1"/>
    </source>
</evidence>
<gene>
    <name evidence="12" type="ORF">A3H02_00045</name>
</gene>
<dbReference type="SFLD" id="SFLDG00002">
    <property type="entry name" value="C1.7:_P-type_atpase_like"/>
    <property type="match status" value="1"/>
</dbReference>
<accession>A0A1G2F418</accession>
<proteinExistence type="inferred from homology"/>
<dbReference type="GO" id="GO:0005524">
    <property type="term" value="F:ATP binding"/>
    <property type="evidence" value="ECO:0007669"/>
    <property type="project" value="UniProtKB-UniRule"/>
</dbReference>
<dbReference type="AlphaFoldDB" id="A0A1G2F418"/>
<dbReference type="InterPro" id="IPR036163">
    <property type="entry name" value="HMA_dom_sf"/>
</dbReference>
<dbReference type="SUPFAM" id="SSF81653">
    <property type="entry name" value="Calcium ATPase, transduction domain A"/>
    <property type="match status" value="1"/>
</dbReference>
<dbReference type="CDD" id="cd00371">
    <property type="entry name" value="HMA"/>
    <property type="match status" value="1"/>
</dbReference>
<dbReference type="PROSITE" id="PS50846">
    <property type="entry name" value="HMA_2"/>
    <property type="match status" value="1"/>
</dbReference>
<protein>
    <submittedName>
        <fullName evidence="12">Copper-translocating P-type ATPase</fullName>
    </submittedName>
</protein>
<dbReference type="PRINTS" id="PR00942">
    <property type="entry name" value="CUATPASEI"/>
</dbReference>
<dbReference type="InterPro" id="IPR006121">
    <property type="entry name" value="HMA_dom"/>
</dbReference>
<dbReference type="FunFam" id="2.70.150.10:FF:000002">
    <property type="entry name" value="Copper-transporting ATPase 1, putative"/>
    <property type="match status" value="1"/>
</dbReference>
<dbReference type="GO" id="GO:0055070">
    <property type="term" value="P:copper ion homeostasis"/>
    <property type="evidence" value="ECO:0007669"/>
    <property type="project" value="TreeGrafter"/>
</dbReference>
<comment type="subcellular location">
    <subcellularLocation>
        <location evidence="10">Cell membrane</location>
    </subcellularLocation>
    <subcellularLocation>
        <location evidence="1">Endomembrane system</location>
        <topology evidence="1">Multi-pass membrane protein</topology>
    </subcellularLocation>
</comment>
<evidence type="ECO:0000256" key="3">
    <source>
        <dbReference type="ARBA" id="ARBA00022692"/>
    </source>
</evidence>
<keyword evidence="4 10" id="KW-0479">Metal-binding</keyword>
<dbReference type="Gene3D" id="2.70.150.10">
    <property type="entry name" value="Calcium-transporting ATPase, cytoplasmic transduction domain A"/>
    <property type="match status" value="1"/>
</dbReference>
<dbReference type="NCBIfam" id="TIGR01525">
    <property type="entry name" value="ATPase-IB_hvy"/>
    <property type="match status" value="1"/>
</dbReference>
<dbReference type="InterPro" id="IPR023298">
    <property type="entry name" value="ATPase_P-typ_TM_dom_sf"/>
</dbReference>
<reference evidence="12 13" key="1">
    <citation type="journal article" date="2016" name="Nat. Commun.">
        <title>Thousands of microbial genomes shed light on interconnected biogeochemical processes in an aquifer system.</title>
        <authorList>
            <person name="Anantharaman K."/>
            <person name="Brown C.T."/>
            <person name="Hug L.A."/>
            <person name="Sharon I."/>
            <person name="Castelle C.J."/>
            <person name="Probst A.J."/>
            <person name="Thomas B.C."/>
            <person name="Singh A."/>
            <person name="Wilkins M.J."/>
            <person name="Karaoz U."/>
            <person name="Brodie E.L."/>
            <person name="Williams K.H."/>
            <person name="Hubbard S.S."/>
            <person name="Banfield J.F."/>
        </authorList>
    </citation>
    <scope>NUCLEOTIDE SEQUENCE [LARGE SCALE GENOMIC DNA]</scope>
</reference>
<dbReference type="GO" id="GO:0043682">
    <property type="term" value="F:P-type divalent copper transporter activity"/>
    <property type="evidence" value="ECO:0007669"/>
    <property type="project" value="TreeGrafter"/>
</dbReference>
<feature type="domain" description="HMA" evidence="11">
    <location>
        <begin position="1"/>
        <end position="57"/>
    </location>
</feature>
<dbReference type="PANTHER" id="PTHR43520:SF8">
    <property type="entry name" value="P-TYPE CU(+) TRANSPORTER"/>
    <property type="match status" value="1"/>
</dbReference>
<dbReference type="NCBIfam" id="TIGR01494">
    <property type="entry name" value="ATPase_P-type"/>
    <property type="match status" value="1"/>
</dbReference>
<dbReference type="NCBIfam" id="TIGR01511">
    <property type="entry name" value="ATPase-IB1_Cu"/>
    <property type="match status" value="1"/>
</dbReference>
<dbReference type="GO" id="GO:0005886">
    <property type="term" value="C:plasma membrane"/>
    <property type="evidence" value="ECO:0007669"/>
    <property type="project" value="UniProtKB-SubCell"/>
</dbReference>
<evidence type="ECO:0000256" key="7">
    <source>
        <dbReference type="ARBA" id="ARBA00022967"/>
    </source>
</evidence>
<dbReference type="Gene3D" id="3.30.70.100">
    <property type="match status" value="1"/>
</dbReference>
<evidence type="ECO:0000256" key="6">
    <source>
        <dbReference type="ARBA" id="ARBA00022840"/>
    </source>
</evidence>
<dbReference type="PANTHER" id="PTHR43520">
    <property type="entry name" value="ATP7, ISOFORM B"/>
    <property type="match status" value="1"/>
</dbReference>
<evidence type="ECO:0000256" key="10">
    <source>
        <dbReference type="RuleBase" id="RU362081"/>
    </source>
</evidence>
<name>A0A1G2F418_9BACT</name>
<dbReference type="InterPro" id="IPR018303">
    <property type="entry name" value="ATPase_P-typ_P_site"/>
</dbReference>
<dbReference type="InterPro" id="IPR008250">
    <property type="entry name" value="ATPase_P-typ_transduc_dom_A_sf"/>
</dbReference>
<feature type="transmembrane region" description="Helical" evidence="10">
    <location>
        <begin position="163"/>
        <end position="183"/>
    </location>
</feature>
<feature type="transmembrane region" description="Helical" evidence="10">
    <location>
        <begin position="348"/>
        <end position="370"/>
    </location>
</feature>
<dbReference type="SFLD" id="SFLDF00027">
    <property type="entry name" value="p-type_atpase"/>
    <property type="match status" value="1"/>
</dbReference>
<evidence type="ECO:0000256" key="1">
    <source>
        <dbReference type="ARBA" id="ARBA00004127"/>
    </source>
</evidence>
<evidence type="ECO:0000313" key="13">
    <source>
        <dbReference type="Proteomes" id="UP000176787"/>
    </source>
</evidence>
<keyword evidence="9 10" id="KW-0472">Membrane</keyword>
<keyword evidence="10" id="KW-1003">Cell membrane</keyword>
<dbReference type="Pfam" id="PF00122">
    <property type="entry name" value="E1-E2_ATPase"/>
    <property type="match status" value="1"/>
</dbReference>
<dbReference type="PRINTS" id="PR00943">
    <property type="entry name" value="CUATPASE"/>
</dbReference>
<dbReference type="STRING" id="1801726.A3H02_00045"/>
<dbReference type="GO" id="GO:0012505">
    <property type="term" value="C:endomembrane system"/>
    <property type="evidence" value="ECO:0007669"/>
    <property type="project" value="UniProtKB-SubCell"/>
</dbReference>
<dbReference type="InterPro" id="IPR023214">
    <property type="entry name" value="HAD_sf"/>
</dbReference>
<dbReference type="GO" id="GO:0005507">
    <property type="term" value="F:copper ion binding"/>
    <property type="evidence" value="ECO:0007669"/>
    <property type="project" value="TreeGrafter"/>
</dbReference>
<dbReference type="InterPro" id="IPR036412">
    <property type="entry name" value="HAD-like_sf"/>
</dbReference>
<dbReference type="InterPro" id="IPR023299">
    <property type="entry name" value="ATPase_P-typ_cyto_dom_N"/>
</dbReference>
<dbReference type="Pfam" id="PF00403">
    <property type="entry name" value="HMA"/>
    <property type="match status" value="1"/>
</dbReference>
<feature type="transmembrane region" description="Helical" evidence="10">
    <location>
        <begin position="724"/>
        <end position="743"/>
    </location>
</feature>
<dbReference type="EMBL" id="MHMS01000006">
    <property type="protein sequence ID" value="OGZ32522.1"/>
    <property type="molecule type" value="Genomic_DNA"/>
</dbReference>
<keyword evidence="3 10" id="KW-0812">Transmembrane</keyword>
<dbReference type="InterPro" id="IPR044492">
    <property type="entry name" value="P_typ_ATPase_HD_dom"/>
</dbReference>
<evidence type="ECO:0000259" key="11">
    <source>
        <dbReference type="PROSITE" id="PS50846"/>
    </source>
</evidence>
<dbReference type="InterPro" id="IPR001757">
    <property type="entry name" value="P_typ_ATPase"/>
</dbReference>
<dbReference type="Gene3D" id="3.40.50.1000">
    <property type="entry name" value="HAD superfamily/HAD-like"/>
    <property type="match status" value="1"/>
</dbReference>
<dbReference type="InterPro" id="IPR027256">
    <property type="entry name" value="P-typ_ATPase_IB"/>
</dbReference>
<dbReference type="Gene3D" id="3.40.1110.10">
    <property type="entry name" value="Calcium-transporting ATPase, cytoplasmic domain N"/>
    <property type="match status" value="2"/>
</dbReference>
<evidence type="ECO:0000256" key="9">
    <source>
        <dbReference type="ARBA" id="ARBA00023136"/>
    </source>
</evidence>
<dbReference type="SUPFAM" id="SSF56784">
    <property type="entry name" value="HAD-like"/>
    <property type="match status" value="1"/>
</dbReference>
<dbReference type="GO" id="GO:0016887">
    <property type="term" value="F:ATP hydrolysis activity"/>
    <property type="evidence" value="ECO:0007669"/>
    <property type="project" value="InterPro"/>
</dbReference>
<keyword evidence="7" id="KW-1278">Translocase</keyword>
<dbReference type="SUPFAM" id="SSF81665">
    <property type="entry name" value="Calcium ATPase, transmembrane domain M"/>
    <property type="match status" value="1"/>
</dbReference>
<dbReference type="PROSITE" id="PS00154">
    <property type="entry name" value="ATPASE_E1_E2"/>
    <property type="match status" value="1"/>
</dbReference>
<dbReference type="Pfam" id="PF00702">
    <property type="entry name" value="Hydrolase"/>
    <property type="match status" value="1"/>
</dbReference>
<dbReference type="Proteomes" id="UP000176787">
    <property type="component" value="Unassembled WGS sequence"/>
</dbReference>
<feature type="transmembrane region" description="Helical" evidence="10">
    <location>
        <begin position="95"/>
        <end position="113"/>
    </location>
</feature>
<keyword evidence="8 10" id="KW-1133">Transmembrane helix</keyword>
<dbReference type="InterPro" id="IPR059000">
    <property type="entry name" value="ATPase_P-type_domA"/>
</dbReference>
<evidence type="ECO:0000256" key="5">
    <source>
        <dbReference type="ARBA" id="ARBA00022741"/>
    </source>
</evidence>
<feature type="transmembrane region" description="Helical" evidence="10">
    <location>
        <begin position="195"/>
        <end position="213"/>
    </location>
</feature>
<evidence type="ECO:0000256" key="4">
    <source>
        <dbReference type="ARBA" id="ARBA00022723"/>
    </source>
</evidence>